<keyword evidence="4" id="KW-1185">Reference proteome</keyword>
<gene>
    <name evidence="3" type="ORF">Sxan_69860</name>
</gene>
<evidence type="ECO:0000256" key="1">
    <source>
        <dbReference type="SAM" id="Coils"/>
    </source>
</evidence>
<sequence length="448" mass="48766">MAERDADTDADAKAGPGAVKRAEAHSLEAWSAVMDRDDVDRALARLAAEHEAVETSLLALQDHAGRRLLEGAALTGVTQERWAVADAAVTRLWTYFDAYSGALSAARKIRERRRWPNREDLVELTDRLRGPGVLIAGAGVEGAALAERFSLAELVARMNELYARSLDVVVAADAVWTALPARIDLLAAELHRTRSLAHSVGVRPGEHPSGDDLEEITAELTELRARVIADPLAFWLPVTGSSAPGGGRPDTARYDRAALALEDVRREVEAVLAVRQDAEQRLISLRDVLSRADRTLAEARTARVEVLAKIAASEVPAVSGPPTALQEQLAAAAEHRRQARWHRLSPLLDSLEERAEEELRRARESLTAVTAPLAVRAELRGRLDAYKAKVARHGMAEDPLLVERYDTARRMLWSAPCDLRVAEQAVLRYQQAAAEALQGTGTPGKEGA</sequence>
<reference evidence="3" key="1">
    <citation type="submission" date="2020-09" db="EMBL/GenBank/DDBJ databases">
        <title>Whole genome shotgun sequence of Streptomyces xanthophaeus NBRC 12829.</title>
        <authorList>
            <person name="Komaki H."/>
            <person name="Tamura T."/>
        </authorList>
    </citation>
    <scope>NUCLEOTIDE SEQUENCE</scope>
    <source>
        <strain evidence="3">NBRC 12829</strain>
    </source>
</reference>
<dbReference type="AlphaFoldDB" id="A0A919H374"/>
<evidence type="ECO:0000313" key="4">
    <source>
        <dbReference type="Proteomes" id="UP000600026"/>
    </source>
</evidence>
<proteinExistence type="predicted"/>
<dbReference type="EMBL" id="BNEE01000006">
    <property type="protein sequence ID" value="GHI89622.1"/>
    <property type="molecule type" value="Genomic_DNA"/>
</dbReference>
<evidence type="ECO:0000313" key="3">
    <source>
        <dbReference type="EMBL" id="GHI89622.1"/>
    </source>
</evidence>
<accession>A0A919H374</accession>
<name>A0A919H374_9ACTN</name>
<feature type="coiled-coil region" evidence="1">
    <location>
        <begin position="261"/>
        <end position="295"/>
    </location>
</feature>
<organism evidence="3 4">
    <name type="scientific">Streptomyces xanthophaeus</name>
    <dbReference type="NCBI Taxonomy" id="67385"/>
    <lineage>
        <taxon>Bacteria</taxon>
        <taxon>Bacillati</taxon>
        <taxon>Actinomycetota</taxon>
        <taxon>Actinomycetes</taxon>
        <taxon>Kitasatosporales</taxon>
        <taxon>Streptomycetaceae</taxon>
        <taxon>Streptomyces</taxon>
    </lineage>
</organism>
<evidence type="ECO:0000256" key="2">
    <source>
        <dbReference type="SAM" id="MobiDB-lite"/>
    </source>
</evidence>
<feature type="compositionally biased region" description="Basic and acidic residues" evidence="2">
    <location>
        <begin position="1"/>
        <end position="12"/>
    </location>
</feature>
<comment type="caution">
    <text evidence="3">The sequence shown here is derived from an EMBL/GenBank/DDBJ whole genome shotgun (WGS) entry which is preliminary data.</text>
</comment>
<dbReference type="Proteomes" id="UP000600026">
    <property type="component" value="Unassembled WGS sequence"/>
</dbReference>
<protein>
    <submittedName>
        <fullName evidence="3">Uncharacterized protein</fullName>
    </submittedName>
</protein>
<feature type="region of interest" description="Disordered" evidence="2">
    <location>
        <begin position="1"/>
        <end position="20"/>
    </location>
</feature>
<keyword evidence="1" id="KW-0175">Coiled coil</keyword>